<evidence type="ECO:0000313" key="2">
    <source>
        <dbReference type="WBParaSite" id="ES5_v2.g18770.t1"/>
    </source>
</evidence>
<dbReference type="Proteomes" id="UP000887579">
    <property type="component" value="Unplaced"/>
</dbReference>
<organism evidence="1 2">
    <name type="scientific">Panagrolaimus sp. ES5</name>
    <dbReference type="NCBI Taxonomy" id="591445"/>
    <lineage>
        <taxon>Eukaryota</taxon>
        <taxon>Metazoa</taxon>
        <taxon>Ecdysozoa</taxon>
        <taxon>Nematoda</taxon>
        <taxon>Chromadorea</taxon>
        <taxon>Rhabditida</taxon>
        <taxon>Tylenchina</taxon>
        <taxon>Panagrolaimomorpha</taxon>
        <taxon>Panagrolaimoidea</taxon>
        <taxon>Panagrolaimidae</taxon>
        <taxon>Panagrolaimus</taxon>
    </lineage>
</organism>
<accession>A0AC34FP20</accession>
<name>A0AC34FP20_9BILA</name>
<sequence>MGLIENFKYPKNQLQILFVSEEESDEDTVAAAQLWSDKMSQLYKSTGLTKSPDANWMEFSLQWSKSQSCNYLFITTPDNLLMENSLKKLISLKLIAVSPLLNGPFGKYSNVYKLLESDFIERERIESQQVYYFNLPILINLEAPETKKLTFDEKNVENYDRKSTNPIQIFGFAAYSNQIPLFVDNHEFYGYILDSKFYSESYHRKLLGYFLANQISESGPMAIPHSTILQPWYPPTSKFGFDKIYLINLKRRPERLQKMSSIMQHLGIEFEVFEAIDGTALPSEVLASLRFLPGYEDPFSKRPMKFGEIGCFLSHYKIWENVVKNDDVRFAENSTIELSKMIEDIMKTHLEWDLIYLGRKKMTPQGDEFFVPGHQYLSTLAYSYWTLGYAISQGGAQKLINAKPLEKLLALDEFLPIM</sequence>
<protein>
    <submittedName>
        <fullName evidence="2">Uncharacterized protein</fullName>
    </submittedName>
</protein>
<proteinExistence type="predicted"/>
<evidence type="ECO:0000313" key="1">
    <source>
        <dbReference type="Proteomes" id="UP000887579"/>
    </source>
</evidence>
<dbReference type="WBParaSite" id="ES5_v2.g18770.t1">
    <property type="protein sequence ID" value="ES5_v2.g18770.t1"/>
    <property type="gene ID" value="ES5_v2.g18770"/>
</dbReference>
<reference evidence="2" key="1">
    <citation type="submission" date="2022-11" db="UniProtKB">
        <authorList>
            <consortium name="WormBaseParasite"/>
        </authorList>
    </citation>
    <scope>IDENTIFICATION</scope>
</reference>